<evidence type="ECO:0000313" key="4">
    <source>
        <dbReference type="Proteomes" id="UP000010475"/>
    </source>
</evidence>
<evidence type="ECO:0000313" key="3">
    <source>
        <dbReference type="EMBL" id="AFZ26056.1"/>
    </source>
</evidence>
<feature type="domain" description="Agenet-like" evidence="2">
    <location>
        <begin position="303"/>
        <end position="350"/>
    </location>
</feature>
<gene>
    <name evidence="3" type="ORF">Cylst_3944</name>
</gene>
<name>K9X1Y9_9NOST</name>
<dbReference type="GO" id="GO:0004197">
    <property type="term" value="F:cysteine-type endopeptidase activity"/>
    <property type="evidence" value="ECO:0007669"/>
    <property type="project" value="InterPro"/>
</dbReference>
<proteinExistence type="predicted"/>
<dbReference type="SUPFAM" id="SSF54160">
    <property type="entry name" value="Chromo domain-like"/>
    <property type="match status" value="1"/>
</dbReference>
<dbReference type="OrthoDB" id="161433at2"/>
<dbReference type="Gene3D" id="3.40.50.1460">
    <property type="match status" value="1"/>
</dbReference>
<sequence>MKQHQQDWDAQKTWVFAVGILEWKNSDVFASFPDAVPGRFDEKLVNFFRSQGVPDEQIIYLQDQEATIEQIQQLPDFLSNTSEDDLLIFYFAGHGDWDSDTNTHYFINYDANAEDRDNYWSVSSIFDDIESNFYGSKALLLADCCYSGALIDEVKNRDSEISYACVSSAYSHNSSTGNWTFTESLYKGLLGDPVVDLDGDRIITLYDFSRYAELEMAFIEEQKSMFITTNDFDPQMQLARVSDDIEPVEGKRVIVEYEGEWYKAKTLARHDGQVNIQYIVDNSEEWVEDERIQPYNPDMFAVGDSVEVEFDEEWYPATVKKAWFGLHFISYDDSPSYWMEWVGGERIRPLASD</sequence>
<dbReference type="Pfam" id="PF05641">
    <property type="entry name" value="Agenet"/>
    <property type="match status" value="1"/>
</dbReference>
<reference evidence="3 4" key="1">
    <citation type="submission" date="2012-06" db="EMBL/GenBank/DDBJ databases">
        <title>Finished chromosome of genome of Cylindrospermum stagnale PCC 7417.</title>
        <authorList>
            <consortium name="US DOE Joint Genome Institute"/>
            <person name="Gugger M."/>
            <person name="Coursin T."/>
            <person name="Rippka R."/>
            <person name="Tandeau De Marsac N."/>
            <person name="Huntemann M."/>
            <person name="Wei C.-L."/>
            <person name="Han J."/>
            <person name="Detter J.C."/>
            <person name="Han C."/>
            <person name="Tapia R."/>
            <person name="Chen A."/>
            <person name="Kyrpides N."/>
            <person name="Mavromatis K."/>
            <person name="Markowitz V."/>
            <person name="Szeto E."/>
            <person name="Ivanova N."/>
            <person name="Pagani I."/>
            <person name="Pati A."/>
            <person name="Goodwin L."/>
            <person name="Nordberg H.P."/>
            <person name="Cantor M.N."/>
            <person name="Hua S.X."/>
            <person name="Woyke T."/>
            <person name="Kerfeld C.A."/>
        </authorList>
    </citation>
    <scope>NUCLEOTIDE SEQUENCE [LARGE SCALE GENOMIC DNA]</scope>
    <source>
        <strain evidence="3 4">PCC 7417</strain>
    </source>
</reference>
<dbReference type="STRING" id="56107.Cylst_3944"/>
<dbReference type="SUPFAM" id="SSF52129">
    <property type="entry name" value="Caspase-like"/>
    <property type="match status" value="1"/>
</dbReference>
<dbReference type="InterPro" id="IPR011600">
    <property type="entry name" value="Pept_C14_caspase"/>
</dbReference>
<dbReference type="KEGG" id="csg:Cylst_3944"/>
<keyword evidence="4" id="KW-1185">Reference proteome</keyword>
<evidence type="ECO:0000259" key="2">
    <source>
        <dbReference type="Pfam" id="PF05641"/>
    </source>
</evidence>
<dbReference type="HOGENOM" id="CLU_711435_0_0_3"/>
<dbReference type="RefSeq" id="WP_015209299.1">
    <property type="nucleotide sequence ID" value="NC_019757.1"/>
</dbReference>
<accession>K9X1Y9</accession>
<dbReference type="Proteomes" id="UP000010475">
    <property type="component" value="Chromosome"/>
</dbReference>
<dbReference type="Pfam" id="PF00656">
    <property type="entry name" value="Peptidase_C14"/>
    <property type="match status" value="1"/>
</dbReference>
<dbReference type="EMBL" id="CP003642">
    <property type="protein sequence ID" value="AFZ26056.1"/>
    <property type="molecule type" value="Genomic_DNA"/>
</dbReference>
<dbReference type="eggNOG" id="COG4249">
    <property type="taxonomic scope" value="Bacteria"/>
</dbReference>
<evidence type="ECO:0000259" key="1">
    <source>
        <dbReference type="Pfam" id="PF00656"/>
    </source>
</evidence>
<dbReference type="InterPro" id="IPR029030">
    <property type="entry name" value="Caspase-like_dom_sf"/>
</dbReference>
<organism evidence="3 4">
    <name type="scientific">Cylindrospermum stagnale PCC 7417</name>
    <dbReference type="NCBI Taxonomy" id="56107"/>
    <lineage>
        <taxon>Bacteria</taxon>
        <taxon>Bacillati</taxon>
        <taxon>Cyanobacteriota</taxon>
        <taxon>Cyanophyceae</taxon>
        <taxon>Nostocales</taxon>
        <taxon>Nostocaceae</taxon>
        <taxon>Cylindrospermum</taxon>
    </lineage>
</organism>
<dbReference type="PROSITE" id="PS00018">
    <property type="entry name" value="EF_HAND_1"/>
    <property type="match status" value="1"/>
</dbReference>
<dbReference type="InterPro" id="IPR018247">
    <property type="entry name" value="EF_Hand_1_Ca_BS"/>
</dbReference>
<dbReference type="InterPro" id="IPR008395">
    <property type="entry name" value="Agenet-like_dom"/>
</dbReference>
<dbReference type="GO" id="GO:0006508">
    <property type="term" value="P:proteolysis"/>
    <property type="evidence" value="ECO:0007669"/>
    <property type="project" value="InterPro"/>
</dbReference>
<protein>
    <submittedName>
        <fullName evidence="3">Uncharacterized protein</fullName>
    </submittedName>
</protein>
<dbReference type="InterPro" id="IPR016197">
    <property type="entry name" value="Chromo-like_dom_sf"/>
</dbReference>
<feature type="domain" description="Peptidase C14 caspase" evidence="1">
    <location>
        <begin position="64"/>
        <end position="189"/>
    </location>
</feature>
<dbReference type="AlphaFoldDB" id="K9X1Y9"/>